<reference evidence="1 2" key="1">
    <citation type="submission" date="2019-05" db="EMBL/GenBank/DDBJ databases">
        <title>Another draft genome of Portunus trituberculatus and its Hox gene families provides insights of decapod evolution.</title>
        <authorList>
            <person name="Jeong J.-H."/>
            <person name="Song I."/>
            <person name="Kim S."/>
            <person name="Choi T."/>
            <person name="Kim D."/>
            <person name="Ryu S."/>
            <person name="Kim W."/>
        </authorList>
    </citation>
    <scope>NUCLEOTIDE SEQUENCE [LARGE SCALE GENOMIC DNA]</scope>
    <source>
        <tissue evidence="1">Muscle</tissue>
    </source>
</reference>
<comment type="caution">
    <text evidence="1">The sequence shown here is derived from an EMBL/GenBank/DDBJ whole genome shotgun (WGS) entry which is preliminary data.</text>
</comment>
<keyword evidence="2" id="KW-1185">Reference proteome</keyword>
<dbReference type="AlphaFoldDB" id="A0A5B7DFH5"/>
<dbReference type="EMBL" id="VSRR010000831">
    <property type="protein sequence ID" value="MPC20068.1"/>
    <property type="molecule type" value="Genomic_DNA"/>
</dbReference>
<name>A0A5B7DFH5_PORTR</name>
<proteinExistence type="predicted"/>
<organism evidence="1 2">
    <name type="scientific">Portunus trituberculatus</name>
    <name type="common">Swimming crab</name>
    <name type="synonym">Neptunus trituberculatus</name>
    <dbReference type="NCBI Taxonomy" id="210409"/>
    <lineage>
        <taxon>Eukaryota</taxon>
        <taxon>Metazoa</taxon>
        <taxon>Ecdysozoa</taxon>
        <taxon>Arthropoda</taxon>
        <taxon>Crustacea</taxon>
        <taxon>Multicrustacea</taxon>
        <taxon>Malacostraca</taxon>
        <taxon>Eumalacostraca</taxon>
        <taxon>Eucarida</taxon>
        <taxon>Decapoda</taxon>
        <taxon>Pleocyemata</taxon>
        <taxon>Brachyura</taxon>
        <taxon>Eubrachyura</taxon>
        <taxon>Portunoidea</taxon>
        <taxon>Portunidae</taxon>
        <taxon>Portuninae</taxon>
        <taxon>Portunus</taxon>
    </lineage>
</organism>
<protein>
    <submittedName>
        <fullName evidence="1">Uncharacterized protein</fullName>
    </submittedName>
</protein>
<evidence type="ECO:0000313" key="2">
    <source>
        <dbReference type="Proteomes" id="UP000324222"/>
    </source>
</evidence>
<sequence>MVHMSDVSPCSSSNLTPEHCLDASVCVSGTSSAMFLRNYSLLCHPTQNTTFPQVLKIAVR</sequence>
<accession>A0A5B7DFH5</accession>
<evidence type="ECO:0000313" key="1">
    <source>
        <dbReference type="EMBL" id="MPC20068.1"/>
    </source>
</evidence>
<gene>
    <name evidence="1" type="ORF">E2C01_012998</name>
</gene>
<dbReference type="Proteomes" id="UP000324222">
    <property type="component" value="Unassembled WGS sequence"/>
</dbReference>